<dbReference type="EMBL" id="MHJG01000021">
    <property type="protein sequence ID" value="OGY63543.1"/>
    <property type="molecule type" value="Genomic_DNA"/>
</dbReference>
<dbReference type="SUPFAM" id="SSF52402">
    <property type="entry name" value="Adenine nucleotide alpha hydrolases-like"/>
    <property type="match status" value="1"/>
</dbReference>
<reference evidence="1 2" key="1">
    <citation type="journal article" date="2016" name="Nat. Commun.">
        <title>Thousands of microbial genomes shed light on interconnected biogeochemical processes in an aquifer system.</title>
        <authorList>
            <person name="Anantharaman K."/>
            <person name="Brown C.T."/>
            <person name="Hug L.A."/>
            <person name="Sharon I."/>
            <person name="Castelle C.J."/>
            <person name="Probst A.J."/>
            <person name="Thomas B.C."/>
            <person name="Singh A."/>
            <person name="Wilkins M.J."/>
            <person name="Karaoz U."/>
            <person name="Brodie E.L."/>
            <person name="Williams K.H."/>
            <person name="Hubbard S.S."/>
            <person name="Banfield J.F."/>
        </authorList>
    </citation>
    <scope>NUCLEOTIDE SEQUENCE [LARGE SCALE GENOMIC DNA]</scope>
</reference>
<sequence length="421" mass="48656">MKAKYGLPDGIKFCKRCVMPNTRPSSSNEYQHTIARQHNFLKFDQEDVCSACRFCEAKDKIINWEEREKELVKLLDKYRSSDGSYDVLVPGSGGKDSVYASYLLKYKYGMHPLTVTWSPHLYTDIGWKNFQSWLHRGGFDNYLFTPNGKIHRLITRNAFINLLHPFQPFIFGQKTFAVKMAAHFNIPLVFYGENPGEYGANISINQNKFDSDPQSKEAKVGGSSGHQVNFIDKNLKPNEIFLGGKSVSDYLKEGVSYGDLSPFLPLNSDLVKNKNIEFHFLGFYIKWVPQECYYFAVKHTGFEANPVRTEGTYSKYNSIDDKTDGYFYYTTYIKFGYGRATQDAAQEIRNHHITRDEGVALVKRFDGELPKKYLPEFLDYISLSEKEFLEIIDSFRDDHIWKKVNGEWKLRHTVWGGGTDD</sequence>
<evidence type="ECO:0000313" key="2">
    <source>
        <dbReference type="Proteomes" id="UP000177960"/>
    </source>
</evidence>
<proteinExistence type="predicted"/>
<dbReference type="Proteomes" id="UP000177960">
    <property type="component" value="Unassembled WGS sequence"/>
</dbReference>
<dbReference type="NCBIfam" id="TIGR03573">
    <property type="entry name" value="WbuX"/>
    <property type="match status" value="1"/>
</dbReference>
<accession>A0A1G1ZG46</accession>
<evidence type="ECO:0000313" key="1">
    <source>
        <dbReference type="EMBL" id="OGY63543.1"/>
    </source>
</evidence>
<dbReference type="STRING" id="1798404.A3B92_01670"/>
<gene>
    <name evidence="1" type="ORF">A3B92_01670</name>
</gene>
<protein>
    <submittedName>
        <fullName evidence="1">LPS biosynthesis protein</fullName>
    </submittedName>
</protein>
<name>A0A1G1ZG46_9BACT</name>
<dbReference type="AlphaFoldDB" id="A0A1G1ZG46"/>
<comment type="caution">
    <text evidence="1">The sequence shown here is derived from an EMBL/GenBank/DDBJ whole genome shotgun (WGS) entry which is preliminary data.</text>
</comment>
<organism evidence="1 2">
    <name type="scientific">Candidatus Harrisonbacteria bacterium RIFCSPHIGHO2_02_FULL_42_16</name>
    <dbReference type="NCBI Taxonomy" id="1798404"/>
    <lineage>
        <taxon>Bacteria</taxon>
        <taxon>Candidatus Harrisoniibacteriota</taxon>
    </lineage>
</organism>
<dbReference type="InterPro" id="IPR020022">
    <property type="entry name" value="N-acetyl_sugar_amidoTrfase"/>
</dbReference>